<organism evidence="2 3">
    <name type="scientific">Fomitopsis schrenkii</name>
    <name type="common">Brown rot fungus</name>
    <dbReference type="NCBI Taxonomy" id="2126942"/>
    <lineage>
        <taxon>Eukaryota</taxon>
        <taxon>Fungi</taxon>
        <taxon>Dikarya</taxon>
        <taxon>Basidiomycota</taxon>
        <taxon>Agaricomycotina</taxon>
        <taxon>Agaricomycetes</taxon>
        <taxon>Polyporales</taxon>
        <taxon>Fomitopsis</taxon>
    </lineage>
</organism>
<dbReference type="InterPro" id="IPR000719">
    <property type="entry name" value="Prot_kinase_dom"/>
</dbReference>
<dbReference type="HOGENOM" id="CLU_048917_0_0_1"/>
<dbReference type="Proteomes" id="UP000015241">
    <property type="component" value="Unassembled WGS sequence"/>
</dbReference>
<dbReference type="GO" id="GO:0004672">
    <property type="term" value="F:protein kinase activity"/>
    <property type="evidence" value="ECO:0007669"/>
    <property type="project" value="InterPro"/>
</dbReference>
<dbReference type="PROSITE" id="PS00109">
    <property type="entry name" value="PROTEIN_KINASE_TYR"/>
    <property type="match status" value="1"/>
</dbReference>
<dbReference type="InterPro" id="IPR008266">
    <property type="entry name" value="Tyr_kinase_AS"/>
</dbReference>
<dbReference type="GO" id="GO:0005524">
    <property type="term" value="F:ATP binding"/>
    <property type="evidence" value="ECO:0007669"/>
    <property type="project" value="InterPro"/>
</dbReference>
<dbReference type="OrthoDB" id="2985259at2759"/>
<keyword evidence="3" id="KW-1185">Reference proteome</keyword>
<accession>S8ECH4</accession>
<evidence type="ECO:0000313" key="2">
    <source>
        <dbReference type="EMBL" id="EPT02662.1"/>
    </source>
</evidence>
<gene>
    <name evidence="2" type="ORF">FOMPIDRAFT_1015197</name>
</gene>
<evidence type="ECO:0000313" key="3">
    <source>
        <dbReference type="Proteomes" id="UP000015241"/>
    </source>
</evidence>
<dbReference type="Gene3D" id="1.10.510.10">
    <property type="entry name" value="Transferase(Phosphotransferase) domain 1"/>
    <property type="match status" value="1"/>
</dbReference>
<sequence>MTDNHVVPLWREVDYEDITFIVSPYVAHSMIDCYGLWAKNSVGDIVDMILQALEGIIFVHELGIVHRDLCKSNYVVQWHPESLATMRVPLCHPRVLLTDFEMAHEFSPDVPPEERLLTGTPVKGYQRPIPRETASGDPYDPFKADVWQFAESLSDFRATIREIDDVLARMFEPDHSVRFSAVQARDKLAEVIHGISPNALLIPPLVFDPPPYGE</sequence>
<dbReference type="InParanoid" id="S8ECH4"/>
<evidence type="ECO:0000259" key="1">
    <source>
        <dbReference type="PROSITE" id="PS50011"/>
    </source>
</evidence>
<name>S8ECH4_FOMSC</name>
<dbReference type="PROSITE" id="PS50011">
    <property type="entry name" value="PROTEIN_KINASE_DOM"/>
    <property type="match status" value="1"/>
</dbReference>
<feature type="domain" description="Protein kinase" evidence="1">
    <location>
        <begin position="1"/>
        <end position="214"/>
    </location>
</feature>
<dbReference type="InterPro" id="IPR011009">
    <property type="entry name" value="Kinase-like_dom_sf"/>
</dbReference>
<dbReference type="STRING" id="743788.S8ECH4"/>
<dbReference type="SUPFAM" id="SSF56112">
    <property type="entry name" value="Protein kinase-like (PK-like)"/>
    <property type="match status" value="1"/>
</dbReference>
<proteinExistence type="predicted"/>
<protein>
    <recommendedName>
        <fullName evidence="1">Protein kinase domain-containing protein</fullName>
    </recommendedName>
</protein>
<dbReference type="eggNOG" id="ENOG502RSEI">
    <property type="taxonomic scope" value="Eukaryota"/>
</dbReference>
<dbReference type="AlphaFoldDB" id="S8ECH4"/>
<dbReference type="EMBL" id="KE504134">
    <property type="protein sequence ID" value="EPT02662.1"/>
    <property type="molecule type" value="Genomic_DNA"/>
</dbReference>
<reference evidence="2 3" key="1">
    <citation type="journal article" date="2012" name="Science">
        <title>The Paleozoic origin of enzymatic lignin decomposition reconstructed from 31 fungal genomes.</title>
        <authorList>
            <person name="Floudas D."/>
            <person name="Binder M."/>
            <person name="Riley R."/>
            <person name="Barry K."/>
            <person name="Blanchette R.A."/>
            <person name="Henrissat B."/>
            <person name="Martinez A.T."/>
            <person name="Otillar R."/>
            <person name="Spatafora J.W."/>
            <person name="Yadav J.S."/>
            <person name="Aerts A."/>
            <person name="Benoit I."/>
            <person name="Boyd A."/>
            <person name="Carlson A."/>
            <person name="Copeland A."/>
            <person name="Coutinho P.M."/>
            <person name="de Vries R.P."/>
            <person name="Ferreira P."/>
            <person name="Findley K."/>
            <person name="Foster B."/>
            <person name="Gaskell J."/>
            <person name="Glotzer D."/>
            <person name="Gorecki P."/>
            <person name="Heitman J."/>
            <person name="Hesse C."/>
            <person name="Hori C."/>
            <person name="Igarashi K."/>
            <person name="Jurgens J.A."/>
            <person name="Kallen N."/>
            <person name="Kersten P."/>
            <person name="Kohler A."/>
            <person name="Kuees U."/>
            <person name="Kumar T.K.A."/>
            <person name="Kuo A."/>
            <person name="LaButti K."/>
            <person name="Larrondo L.F."/>
            <person name="Lindquist E."/>
            <person name="Ling A."/>
            <person name="Lombard V."/>
            <person name="Lucas S."/>
            <person name="Lundell T."/>
            <person name="Martin R."/>
            <person name="McLaughlin D.J."/>
            <person name="Morgenstern I."/>
            <person name="Morin E."/>
            <person name="Murat C."/>
            <person name="Nagy L.G."/>
            <person name="Nolan M."/>
            <person name="Ohm R.A."/>
            <person name="Patyshakuliyeva A."/>
            <person name="Rokas A."/>
            <person name="Ruiz-Duenas F.J."/>
            <person name="Sabat G."/>
            <person name="Salamov A."/>
            <person name="Samejima M."/>
            <person name="Schmutz J."/>
            <person name="Slot J.C."/>
            <person name="St John F."/>
            <person name="Stenlid J."/>
            <person name="Sun H."/>
            <person name="Sun S."/>
            <person name="Syed K."/>
            <person name="Tsang A."/>
            <person name="Wiebenga A."/>
            <person name="Young D."/>
            <person name="Pisabarro A."/>
            <person name="Eastwood D.C."/>
            <person name="Martin F."/>
            <person name="Cullen D."/>
            <person name="Grigoriev I.V."/>
            <person name="Hibbett D.S."/>
        </authorList>
    </citation>
    <scope>NUCLEOTIDE SEQUENCE</scope>
    <source>
        <strain evidence="3">FP-58527</strain>
    </source>
</reference>